<evidence type="ECO:0000313" key="3">
    <source>
        <dbReference type="RefSeq" id="XP_022826260.1"/>
    </source>
</evidence>
<dbReference type="OrthoDB" id="7481777at2759"/>
<proteinExistence type="predicted"/>
<sequence>MTDSRYEHMQALFTTKMAAYEEKLQKLSAQSPAPDLALLHKDFTEFKQFMLQALANFKSQSELLALGLDRHETAMRRKVLLVHGIPERRDEQLPDVVIKVFHDQMKLAELRKGNIHVCHRLGSSGRGSRPILVRFYMTEHRHLVWDNKKSLKGTGITISEFLTQLRHRAFMDARNHFGISNCWSVEGKIVIVAPDKTRHKIECISQLQELIVRFPLTPSKSSTPEPASDLNIPARITAEPEAKVQKKVRPARRR</sequence>
<reference evidence="3" key="1">
    <citation type="submission" date="2025-08" db="UniProtKB">
        <authorList>
            <consortium name="RefSeq"/>
        </authorList>
    </citation>
    <scope>IDENTIFICATION</scope>
    <source>
        <strain evidence="3">Ishihara</strain>
        <tissue evidence="3">Whole body</tissue>
    </source>
</reference>
<dbReference type="Proteomes" id="UP000301870">
    <property type="component" value="Chromosome 22"/>
</dbReference>
<evidence type="ECO:0000256" key="1">
    <source>
        <dbReference type="SAM" id="MobiDB-lite"/>
    </source>
</evidence>
<accession>A0A9J7IV77</accession>
<dbReference type="RefSeq" id="XP_022826260.1">
    <property type="nucleotide sequence ID" value="XM_022970492.1"/>
</dbReference>
<evidence type="ECO:0000313" key="2">
    <source>
        <dbReference type="Proteomes" id="UP000301870"/>
    </source>
</evidence>
<name>A0A9J7IV77_SPOLT</name>
<dbReference type="KEGG" id="sliu:111356209"/>
<organism evidence="2 3">
    <name type="scientific">Spodoptera litura</name>
    <name type="common">Asian cotton leafworm</name>
    <dbReference type="NCBI Taxonomy" id="69820"/>
    <lineage>
        <taxon>Eukaryota</taxon>
        <taxon>Metazoa</taxon>
        <taxon>Ecdysozoa</taxon>
        <taxon>Arthropoda</taxon>
        <taxon>Hexapoda</taxon>
        <taxon>Insecta</taxon>
        <taxon>Pterygota</taxon>
        <taxon>Neoptera</taxon>
        <taxon>Endopterygota</taxon>
        <taxon>Lepidoptera</taxon>
        <taxon>Glossata</taxon>
        <taxon>Ditrysia</taxon>
        <taxon>Noctuoidea</taxon>
        <taxon>Noctuidae</taxon>
        <taxon>Amphipyrinae</taxon>
        <taxon>Spodoptera</taxon>
    </lineage>
</organism>
<feature type="region of interest" description="Disordered" evidence="1">
    <location>
        <begin position="218"/>
        <end position="254"/>
    </location>
</feature>
<protein>
    <submittedName>
        <fullName evidence="3">Uncharacterized protein LOC111356209</fullName>
    </submittedName>
</protein>
<feature type="compositionally biased region" description="Basic residues" evidence="1">
    <location>
        <begin position="245"/>
        <end position="254"/>
    </location>
</feature>
<dbReference type="GeneID" id="111356209"/>
<keyword evidence="2" id="KW-1185">Reference proteome</keyword>
<dbReference type="AlphaFoldDB" id="A0A9J7IV77"/>
<gene>
    <name evidence="3" type="primary">LOC111356209</name>
</gene>